<reference evidence="2 3" key="1">
    <citation type="journal article" date="2016" name="Nat. Commun.">
        <title>Thousands of microbial genomes shed light on interconnected biogeochemical processes in an aquifer system.</title>
        <authorList>
            <person name="Anantharaman K."/>
            <person name="Brown C.T."/>
            <person name="Hug L.A."/>
            <person name="Sharon I."/>
            <person name="Castelle C.J."/>
            <person name="Probst A.J."/>
            <person name="Thomas B.C."/>
            <person name="Singh A."/>
            <person name="Wilkins M.J."/>
            <person name="Karaoz U."/>
            <person name="Brodie E.L."/>
            <person name="Williams K.H."/>
            <person name="Hubbard S.S."/>
            <person name="Banfield J.F."/>
        </authorList>
    </citation>
    <scope>NUCLEOTIDE SEQUENCE [LARGE SCALE GENOMIC DNA]</scope>
</reference>
<evidence type="ECO:0000313" key="3">
    <source>
        <dbReference type="Proteomes" id="UP000177096"/>
    </source>
</evidence>
<gene>
    <name evidence="2" type="ORF">A3I86_00590</name>
</gene>
<dbReference type="EMBL" id="MHWM01000001">
    <property type="protein sequence ID" value="OHB09438.1"/>
    <property type="molecule type" value="Genomic_DNA"/>
</dbReference>
<evidence type="ECO:0008006" key="4">
    <source>
        <dbReference type="Google" id="ProtNLM"/>
    </source>
</evidence>
<dbReference type="Proteomes" id="UP000177096">
    <property type="component" value="Unassembled WGS sequence"/>
</dbReference>
<dbReference type="AlphaFoldDB" id="A0A1G2UJ45"/>
<keyword evidence="1" id="KW-0472">Membrane</keyword>
<evidence type="ECO:0000313" key="2">
    <source>
        <dbReference type="EMBL" id="OHB09438.1"/>
    </source>
</evidence>
<proteinExistence type="predicted"/>
<protein>
    <recommendedName>
        <fullName evidence="4">Type II secretion system protein J</fullName>
    </recommendedName>
</protein>
<keyword evidence="1" id="KW-0812">Transmembrane</keyword>
<feature type="transmembrane region" description="Helical" evidence="1">
    <location>
        <begin position="6"/>
        <end position="29"/>
    </location>
</feature>
<sequence length="201" mass="21786">MKNTGFSIIEFIFAVVIASIIGFVITTFAKDILSLNSSAQSSMTAMLEGRKILSVMVTELRSTIPSALGSYPIESVATSTVVFFADVNSDDVADRVRYFLDPVTLSVKRGVILASGSPPAYTEQESFSTLITDISNGASTPLFDYYDGNYTGSSLPLSMPVNILDVRLVKITIKIERDPNRAPELTTLTSQAALRNLKDNI</sequence>
<name>A0A1G2UJ45_9BACT</name>
<keyword evidence="1" id="KW-1133">Transmembrane helix</keyword>
<comment type="caution">
    <text evidence="2">The sequence shown here is derived from an EMBL/GenBank/DDBJ whole genome shotgun (WGS) entry which is preliminary data.</text>
</comment>
<accession>A0A1G2UJ45</accession>
<evidence type="ECO:0000256" key="1">
    <source>
        <dbReference type="SAM" id="Phobius"/>
    </source>
</evidence>
<organism evidence="2 3">
    <name type="scientific">Candidatus Zambryskibacteria bacterium RIFCSPLOWO2_02_FULL_39_14</name>
    <dbReference type="NCBI Taxonomy" id="1802769"/>
    <lineage>
        <taxon>Bacteria</taxon>
        <taxon>Candidatus Zambryskiibacteriota</taxon>
    </lineage>
</organism>